<dbReference type="PANTHER" id="PTHR37809">
    <property type="entry name" value="RIBOSOMAL PROTEIN S12 METHYLTHIOTRANSFERASE ACCESSORY FACTOR YCAO"/>
    <property type="match status" value="1"/>
</dbReference>
<reference evidence="2 3" key="1">
    <citation type="submission" date="2023-01" db="EMBL/GenBank/DDBJ databases">
        <title>Effects of deletion of Siderophore biosynthase gene in Pseudomonas fragi on quorum sensing and spoliage ability.</title>
        <authorList>
            <person name="Cui F."/>
            <person name="Wang D."/>
            <person name="Liu J."/>
            <person name="Wang Q."/>
            <person name="Li T."/>
            <person name="Li J."/>
        </authorList>
    </citation>
    <scope>NUCLEOTIDE SEQUENCE [LARGE SCALE GENOMIC DNA]</scope>
    <source>
        <strain evidence="2 3">MS-10</strain>
    </source>
</reference>
<dbReference type="Proteomes" id="UP001212337">
    <property type="component" value="Unassembled WGS sequence"/>
</dbReference>
<accession>A0ABT4WXA1</accession>
<sequence length="377" mass="43314">MLDFPSCTEVSDAWSVAGSGIGSGSNSLKTALGEYYERKHFYTEILSDTQNKLTYSLRPDEAYQFVHAFSQTSYPTRQLDNLLEHTYHLTKVIRISDLTECYIPTACLSLTHYGLGEDNTIYPLRDTCGCSFHWDAKKAIFCALKECLERQFLNRFWLTAHYQKRISAQSIIDQLTKSNILALASSLNKAGDIIAFDISDPSFPGRCIIACYGQKNRSHHVNYCTGMAYSDTQTHALEKAFEELWQTYRFMDLFTHCKGDKNTLNDPYLKHFFNCNTYESFKEITSCEAGCRSTSQLARRFTTNELLNSLAHQKIQGYLYLKPSHIEDKRCVFCKFISPQLFMHMNNSRHINLDNDYSAIFQGDILPSRQTNMVPFP</sequence>
<dbReference type="RefSeq" id="WP_271351232.1">
    <property type="nucleotide sequence ID" value="NZ_JAQJVI010000056.1"/>
</dbReference>
<keyword evidence="3" id="KW-1185">Reference proteome</keyword>
<comment type="caution">
    <text evidence="2">The sequence shown here is derived from an EMBL/GenBank/DDBJ whole genome shotgun (WGS) entry which is preliminary data.</text>
</comment>
<evidence type="ECO:0000313" key="2">
    <source>
        <dbReference type="EMBL" id="MDA7024676.1"/>
    </source>
</evidence>
<proteinExistence type="predicted"/>
<dbReference type="EMBL" id="JAQJVI010000056">
    <property type="protein sequence ID" value="MDA7024676.1"/>
    <property type="molecule type" value="Genomic_DNA"/>
</dbReference>
<evidence type="ECO:0000313" key="3">
    <source>
        <dbReference type="Proteomes" id="UP001212337"/>
    </source>
</evidence>
<dbReference type="InterPro" id="IPR003776">
    <property type="entry name" value="YcaO-like_dom"/>
</dbReference>
<protein>
    <submittedName>
        <fullName evidence="2">YcaO-like family protein</fullName>
    </submittedName>
</protein>
<name>A0ABT4WXA1_PSEFR</name>
<feature type="domain" description="YcaO" evidence="1">
    <location>
        <begin position="18"/>
        <end position="377"/>
    </location>
</feature>
<dbReference type="PROSITE" id="PS51664">
    <property type="entry name" value="YCAO"/>
    <property type="match status" value="1"/>
</dbReference>
<dbReference type="PANTHER" id="PTHR37809:SF1">
    <property type="entry name" value="RIBOSOMAL PROTEIN S12 METHYLTHIOTRANSFERASE ACCESSORY FACTOR YCAO"/>
    <property type="match status" value="1"/>
</dbReference>
<gene>
    <name evidence="2" type="ORF">PI499_22680</name>
</gene>
<organism evidence="2 3">
    <name type="scientific">Pseudomonas fragi</name>
    <dbReference type="NCBI Taxonomy" id="296"/>
    <lineage>
        <taxon>Bacteria</taxon>
        <taxon>Pseudomonadati</taxon>
        <taxon>Pseudomonadota</taxon>
        <taxon>Gammaproteobacteria</taxon>
        <taxon>Pseudomonadales</taxon>
        <taxon>Pseudomonadaceae</taxon>
        <taxon>Pseudomonas</taxon>
    </lineage>
</organism>
<evidence type="ECO:0000259" key="1">
    <source>
        <dbReference type="PROSITE" id="PS51664"/>
    </source>
</evidence>
<dbReference type="Pfam" id="PF02624">
    <property type="entry name" value="YcaO"/>
    <property type="match status" value="1"/>
</dbReference>